<evidence type="ECO:0000313" key="1">
    <source>
        <dbReference type="EMBL" id="KAH7216911.1"/>
    </source>
</evidence>
<dbReference type="AlphaFoldDB" id="A0A9P9JKZ8"/>
<dbReference type="GeneID" id="70224365"/>
<accession>A0A9P9JKZ8</accession>
<reference evidence="1" key="1">
    <citation type="journal article" date="2021" name="Nat. Commun.">
        <title>Genetic determinants of endophytism in the Arabidopsis root mycobiome.</title>
        <authorList>
            <person name="Mesny F."/>
            <person name="Miyauchi S."/>
            <person name="Thiergart T."/>
            <person name="Pickel B."/>
            <person name="Atanasova L."/>
            <person name="Karlsson M."/>
            <person name="Huettel B."/>
            <person name="Barry K.W."/>
            <person name="Haridas S."/>
            <person name="Chen C."/>
            <person name="Bauer D."/>
            <person name="Andreopoulos W."/>
            <person name="Pangilinan J."/>
            <person name="LaButti K."/>
            <person name="Riley R."/>
            <person name="Lipzen A."/>
            <person name="Clum A."/>
            <person name="Drula E."/>
            <person name="Henrissat B."/>
            <person name="Kohler A."/>
            <person name="Grigoriev I.V."/>
            <person name="Martin F.M."/>
            <person name="Hacquard S."/>
        </authorList>
    </citation>
    <scope>NUCLEOTIDE SEQUENCE</scope>
    <source>
        <strain evidence="1">MPI-CAGE-AT-0023</strain>
    </source>
</reference>
<comment type="caution">
    <text evidence="1">The sequence shown here is derived from an EMBL/GenBank/DDBJ whole genome shotgun (WGS) entry which is preliminary data.</text>
</comment>
<protein>
    <submittedName>
        <fullName evidence="1">Uncharacterized protein</fullName>
    </submittedName>
</protein>
<organism evidence="1 2">
    <name type="scientific">Fusarium redolens</name>
    <dbReference type="NCBI Taxonomy" id="48865"/>
    <lineage>
        <taxon>Eukaryota</taxon>
        <taxon>Fungi</taxon>
        <taxon>Dikarya</taxon>
        <taxon>Ascomycota</taxon>
        <taxon>Pezizomycotina</taxon>
        <taxon>Sordariomycetes</taxon>
        <taxon>Hypocreomycetidae</taxon>
        <taxon>Hypocreales</taxon>
        <taxon>Nectriaceae</taxon>
        <taxon>Fusarium</taxon>
        <taxon>Fusarium redolens species complex</taxon>
    </lineage>
</organism>
<sequence>MPENTCPDYRLAHVTVIDFLRELFPNVPAADFQLQVNSYPEVMLYVAALANCYYNTI</sequence>
<evidence type="ECO:0000313" key="2">
    <source>
        <dbReference type="Proteomes" id="UP000720189"/>
    </source>
</evidence>
<feature type="non-terminal residue" evidence="1">
    <location>
        <position position="57"/>
    </location>
</feature>
<dbReference type="Proteomes" id="UP000720189">
    <property type="component" value="Unassembled WGS sequence"/>
</dbReference>
<keyword evidence="2" id="KW-1185">Reference proteome</keyword>
<dbReference type="RefSeq" id="XP_046041892.1">
    <property type="nucleotide sequence ID" value="XM_046194411.1"/>
</dbReference>
<gene>
    <name evidence="1" type="ORF">BKA55DRAFT_585091</name>
</gene>
<proteinExistence type="predicted"/>
<name>A0A9P9JKZ8_FUSRE</name>
<dbReference type="EMBL" id="JAGMUX010000029">
    <property type="protein sequence ID" value="KAH7216911.1"/>
    <property type="molecule type" value="Genomic_DNA"/>
</dbReference>